<keyword evidence="3" id="KW-0804">Transcription</keyword>
<dbReference type="EMBL" id="LLZH01000008">
    <property type="protein sequence ID" value="KUL41966.1"/>
    <property type="molecule type" value="Genomic_DNA"/>
</dbReference>
<evidence type="ECO:0000256" key="1">
    <source>
        <dbReference type="ARBA" id="ARBA00023015"/>
    </source>
</evidence>
<dbReference type="Gene3D" id="1.10.10.60">
    <property type="entry name" value="Homeodomain-like"/>
    <property type="match status" value="1"/>
</dbReference>
<dbReference type="Pfam" id="PF00440">
    <property type="entry name" value="TetR_N"/>
    <property type="match status" value="1"/>
</dbReference>
<dbReference type="OrthoDB" id="956698at2"/>
<dbReference type="GO" id="GO:0000976">
    <property type="term" value="F:transcription cis-regulatory region binding"/>
    <property type="evidence" value="ECO:0007669"/>
    <property type="project" value="TreeGrafter"/>
</dbReference>
<name>A0A0X3VF49_9ACTN</name>
<evidence type="ECO:0000313" key="7">
    <source>
        <dbReference type="Proteomes" id="UP000053244"/>
    </source>
</evidence>
<protein>
    <recommendedName>
        <fullName evidence="5">HTH tetR-type domain-containing protein</fullName>
    </recommendedName>
</protein>
<gene>
    <name evidence="6" type="ORF">ADL15_02875</name>
</gene>
<dbReference type="PRINTS" id="PR00455">
    <property type="entry name" value="HTHTETR"/>
</dbReference>
<accession>A0A0X3VF49</accession>
<reference evidence="6 7" key="1">
    <citation type="submission" date="2015-10" db="EMBL/GenBank/DDBJ databases">
        <authorList>
            <person name="Gilbert D.G."/>
        </authorList>
    </citation>
    <scope>NUCLEOTIDE SEQUENCE [LARGE SCALE GENOMIC DNA]</scope>
    <source>
        <strain evidence="6 7">NRRL B-16712</strain>
    </source>
</reference>
<proteinExistence type="predicted"/>
<dbReference type="PANTHER" id="PTHR30055:SF238">
    <property type="entry name" value="MYCOFACTOCIN BIOSYNTHESIS TRANSCRIPTIONAL REGULATOR MFTR-RELATED"/>
    <property type="match status" value="1"/>
</dbReference>
<dbReference type="InterPro" id="IPR041347">
    <property type="entry name" value="MftR_C"/>
</dbReference>
<dbReference type="RefSeq" id="WP_067684854.1">
    <property type="nucleotide sequence ID" value="NZ_LLZH01000008.1"/>
</dbReference>
<dbReference type="Proteomes" id="UP000053244">
    <property type="component" value="Unassembled WGS sequence"/>
</dbReference>
<keyword evidence="7" id="KW-1185">Reference proteome</keyword>
<dbReference type="InterPro" id="IPR050109">
    <property type="entry name" value="HTH-type_TetR-like_transc_reg"/>
</dbReference>
<comment type="caution">
    <text evidence="6">The sequence shown here is derived from an EMBL/GenBank/DDBJ whole genome shotgun (WGS) entry which is preliminary data.</text>
</comment>
<keyword evidence="2 4" id="KW-0238">DNA-binding</keyword>
<evidence type="ECO:0000256" key="3">
    <source>
        <dbReference type="ARBA" id="ARBA00023163"/>
    </source>
</evidence>
<dbReference type="Pfam" id="PF17754">
    <property type="entry name" value="TetR_C_14"/>
    <property type="match status" value="1"/>
</dbReference>
<dbReference type="PROSITE" id="PS50977">
    <property type="entry name" value="HTH_TETR_2"/>
    <property type="match status" value="1"/>
</dbReference>
<feature type="DNA-binding region" description="H-T-H motif" evidence="4">
    <location>
        <begin position="37"/>
        <end position="56"/>
    </location>
</feature>
<dbReference type="InterPro" id="IPR009057">
    <property type="entry name" value="Homeodomain-like_sf"/>
</dbReference>
<dbReference type="PANTHER" id="PTHR30055">
    <property type="entry name" value="HTH-TYPE TRANSCRIPTIONAL REGULATOR RUTR"/>
    <property type="match status" value="1"/>
</dbReference>
<organism evidence="6 7">
    <name type="scientific">Actinoplanes awajinensis subsp. mycoplanecinus</name>
    <dbReference type="NCBI Taxonomy" id="135947"/>
    <lineage>
        <taxon>Bacteria</taxon>
        <taxon>Bacillati</taxon>
        <taxon>Actinomycetota</taxon>
        <taxon>Actinomycetes</taxon>
        <taxon>Micromonosporales</taxon>
        <taxon>Micromonosporaceae</taxon>
        <taxon>Actinoplanes</taxon>
    </lineage>
</organism>
<evidence type="ECO:0000259" key="5">
    <source>
        <dbReference type="PROSITE" id="PS50977"/>
    </source>
</evidence>
<evidence type="ECO:0000313" key="6">
    <source>
        <dbReference type="EMBL" id="KUL41966.1"/>
    </source>
</evidence>
<dbReference type="SUPFAM" id="SSF46689">
    <property type="entry name" value="Homeodomain-like"/>
    <property type="match status" value="1"/>
</dbReference>
<evidence type="ECO:0000256" key="4">
    <source>
        <dbReference type="PROSITE-ProRule" id="PRU00335"/>
    </source>
</evidence>
<feature type="domain" description="HTH tetR-type" evidence="5">
    <location>
        <begin position="14"/>
        <end position="74"/>
    </location>
</feature>
<sequence length="197" mass="21503">MDAKSESLRERTRRAVQAELTLVAIDLFVEQGYDATPVEQIAEAAGMSRRSFHRYFGSKDEVMVAVLAASGERLTAALAERPAGEPPWTALRRSFDGIVERMADPRSLAITRMMRDSPSLHASHLHRQTSLRKSLADVLAARLPGDLAEDQRRLGAAALAASALACLEIAQSEWSDHDGRRPLAGLLDIAMNSVTPM</sequence>
<dbReference type="Gene3D" id="1.10.357.10">
    <property type="entry name" value="Tetracycline Repressor, domain 2"/>
    <property type="match status" value="1"/>
</dbReference>
<dbReference type="GO" id="GO:0003700">
    <property type="term" value="F:DNA-binding transcription factor activity"/>
    <property type="evidence" value="ECO:0007669"/>
    <property type="project" value="TreeGrafter"/>
</dbReference>
<evidence type="ECO:0000256" key="2">
    <source>
        <dbReference type="ARBA" id="ARBA00023125"/>
    </source>
</evidence>
<keyword evidence="1" id="KW-0805">Transcription regulation</keyword>
<dbReference type="AlphaFoldDB" id="A0A0X3VF49"/>
<dbReference type="InterPro" id="IPR001647">
    <property type="entry name" value="HTH_TetR"/>
</dbReference>